<dbReference type="InterPro" id="IPR029032">
    <property type="entry name" value="AhpD-like"/>
</dbReference>
<keyword evidence="3" id="KW-1185">Reference proteome</keyword>
<dbReference type="InterPro" id="IPR003779">
    <property type="entry name" value="CMD-like"/>
</dbReference>
<proteinExistence type="predicted"/>
<protein>
    <submittedName>
        <fullName evidence="2">4-carboxymuconolactone decarboxylase</fullName>
    </submittedName>
</protein>
<organism evidence="2 3">
    <name type="scientific">Penicillium canescens</name>
    <dbReference type="NCBI Taxonomy" id="5083"/>
    <lineage>
        <taxon>Eukaryota</taxon>
        <taxon>Fungi</taxon>
        <taxon>Dikarya</taxon>
        <taxon>Ascomycota</taxon>
        <taxon>Pezizomycotina</taxon>
        <taxon>Eurotiomycetes</taxon>
        <taxon>Eurotiomycetidae</taxon>
        <taxon>Eurotiales</taxon>
        <taxon>Aspergillaceae</taxon>
        <taxon>Penicillium</taxon>
    </lineage>
</organism>
<dbReference type="AlphaFoldDB" id="A0AAD6NB66"/>
<accession>A0AAD6NB66</accession>
<feature type="domain" description="Carboxymuconolactone decarboxylase-like" evidence="1">
    <location>
        <begin position="45"/>
        <end position="122"/>
    </location>
</feature>
<dbReference type="PANTHER" id="PTHR33570:SF2">
    <property type="entry name" value="CARBOXYMUCONOLACTONE DECARBOXYLASE-LIKE DOMAIN-CONTAINING PROTEIN"/>
    <property type="match status" value="1"/>
</dbReference>
<dbReference type="Gene3D" id="1.20.1290.10">
    <property type="entry name" value="AhpD-like"/>
    <property type="match status" value="1"/>
</dbReference>
<evidence type="ECO:0000313" key="2">
    <source>
        <dbReference type="EMBL" id="KAJ6048141.1"/>
    </source>
</evidence>
<evidence type="ECO:0000259" key="1">
    <source>
        <dbReference type="Pfam" id="PF02627"/>
    </source>
</evidence>
<dbReference type="SUPFAM" id="SSF69118">
    <property type="entry name" value="AhpD-like"/>
    <property type="match status" value="1"/>
</dbReference>
<dbReference type="EMBL" id="JAQJZL010000003">
    <property type="protein sequence ID" value="KAJ6048141.1"/>
    <property type="molecule type" value="Genomic_DNA"/>
</dbReference>
<evidence type="ECO:0000313" key="3">
    <source>
        <dbReference type="Proteomes" id="UP001219568"/>
    </source>
</evidence>
<comment type="caution">
    <text evidence="2">The sequence shown here is derived from an EMBL/GenBank/DDBJ whole genome shotgun (WGS) entry which is preliminary data.</text>
</comment>
<dbReference type="PANTHER" id="PTHR33570">
    <property type="entry name" value="4-CARBOXYMUCONOLACTONE DECARBOXYLASE FAMILY PROTEIN"/>
    <property type="match status" value="1"/>
</dbReference>
<reference evidence="2" key="1">
    <citation type="journal article" date="2023" name="IMA Fungus">
        <title>Comparative genomic study of the Penicillium genus elucidates a diverse pangenome and 15 lateral gene transfer events.</title>
        <authorList>
            <person name="Petersen C."/>
            <person name="Sorensen T."/>
            <person name="Nielsen M.R."/>
            <person name="Sondergaard T.E."/>
            <person name="Sorensen J.L."/>
            <person name="Fitzpatrick D.A."/>
            <person name="Frisvad J.C."/>
            <person name="Nielsen K.L."/>
        </authorList>
    </citation>
    <scope>NUCLEOTIDE SEQUENCE</scope>
    <source>
        <strain evidence="2">IBT 15450</strain>
    </source>
</reference>
<dbReference type="Proteomes" id="UP001219568">
    <property type="component" value="Unassembled WGS sequence"/>
</dbReference>
<gene>
    <name evidence="2" type="ORF">N7460_004288</name>
</gene>
<name>A0AAD6NB66_PENCN</name>
<sequence>MPDSRDPSPEDELFRTGLQVRREVLGDDYENKAIQEPNGFTQFLQEVVTKVAWGMVWTRPGLSRSKLNIALLSALNRPDELALRLRGAIRYRVTKAEIQEVMLHTSMYAGMSAAISSFKIAERVLKAMDDEPKRKSKI</sequence>
<dbReference type="GO" id="GO:0051920">
    <property type="term" value="F:peroxiredoxin activity"/>
    <property type="evidence" value="ECO:0007669"/>
    <property type="project" value="InterPro"/>
</dbReference>
<dbReference type="InterPro" id="IPR052512">
    <property type="entry name" value="4CMD/NDH-1_regulator"/>
</dbReference>
<dbReference type="Pfam" id="PF02627">
    <property type="entry name" value="CMD"/>
    <property type="match status" value="1"/>
</dbReference>
<reference evidence="2" key="2">
    <citation type="submission" date="2023-01" db="EMBL/GenBank/DDBJ databases">
        <authorList>
            <person name="Petersen C."/>
        </authorList>
    </citation>
    <scope>NUCLEOTIDE SEQUENCE</scope>
    <source>
        <strain evidence="2">IBT 15450</strain>
    </source>
</reference>